<comment type="caution">
    <text evidence="2">The sequence shown here is derived from an EMBL/GenBank/DDBJ whole genome shotgun (WGS) entry which is preliminary data.</text>
</comment>
<name>A0A0M8P011_9EURO</name>
<proteinExistence type="predicted"/>
<evidence type="ECO:0000256" key="1">
    <source>
        <dbReference type="SAM" id="Phobius"/>
    </source>
</evidence>
<keyword evidence="1" id="KW-0472">Membrane</keyword>
<evidence type="ECO:0000313" key="3">
    <source>
        <dbReference type="Proteomes" id="UP000037696"/>
    </source>
</evidence>
<dbReference type="Proteomes" id="UP000037696">
    <property type="component" value="Unassembled WGS sequence"/>
</dbReference>
<sequence length="79" mass="9233">MMLYNALEKIYKETARKITRKTLRRTSKKEDLVTSEVCRCKRLANEKVILLLIGGCIISCIFTYLVSRTSQFCWKPLQS</sequence>
<protein>
    <submittedName>
        <fullName evidence="2">Uncharacterized protein</fullName>
    </submittedName>
</protein>
<evidence type="ECO:0000313" key="2">
    <source>
        <dbReference type="EMBL" id="KOS42726.1"/>
    </source>
</evidence>
<keyword evidence="1" id="KW-0812">Transmembrane</keyword>
<keyword evidence="1" id="KW-1133">Transmembrane helix</keyword>
<accession>A0A0M8P011</accession>
<dbReference type="EMBL" id="LHQQ01000098">
    <property type="protein sequence ID" value="KOS42726.1"/>
    <property type="molecule type" value="Genomic_DNA"/>
</dbReference>
<feature type="transmembrane region" description="Helical" evidence="1">
    <location>
        <begin position="48"/>
        <end position="67"/>
    </location>
</feature>
<reference evidence="2 3" key="1">
    <citation type="submission" date="2015-08" db="EMBL/GenBank/DDBJ databases">
        <title>Genome sequencing of Penicillium nordicum.</title>
        <authorList>
            <person name="Nguyen H.D."/>
            <person name="Seifert K.A."/>
        </authorList>
    </citation>
    <scope>NUCLEOTIDE SEQUENCE [LARGE SCALE GENOMIC DNA]</scope>
    <source>
        <strain evidence="2 3">DAOMC 185683</strain>
    </source>
</reference>
<organism evidence="2 3">
    <name type="scientific">Penicillium nordicum</name>
    <dbReference type="NCBI Taxonomy" id="229535"/>
    <lineage>
        <taxon>Eukaryota</taxon>
        <taxon>Fungi</taxon>
        <taxon>Dikarya</taxon>
        <taxon>Ascomycota</taxon>
        <taxon>Pezizomycotina</taxon>
        <taxon>Eurotiomycetes</taxon>
        <taxon>Eurotiomycetidae</taxon>
        <taxon>Eurotiales</taxon>
        <taxon>Aspergillaceae</taxon>
        <taxon>Penicillium</taxon>
    </lineage>
</organism>
<gene>
    <name evidence="2" type="ORF">ACN38_g6350</name>
</gene>
<keyword evidence="3" id="KW-1185">Reference proteome</keyword>
<dbReference type="AlphaFoldDB" id="A0A0M8P011"/>